<keyword evidence="1" id="KW-0812">Transmembrane</keyword>
<sequence>MRVCTAGLYHVGAGLVVLTLPVCDVLLGKIFATVVRTTLAGGHAEATGFEP</sequence>
<accession>A0A6A6X5C3</accession>
<proteinExistence type="predicted"/>
<evidence type="ECO:0000313" key="2">
    <source>
        <dbReference type="EMBL" id="KAF2791519.1"/>
    </source>
</evidence>
<keyword evidence="3" id="KW-1185">Reference proteome</keyword>
<evidence type="ECO:0000256" key="1">
    <source>
        <dbReference type="SAM" id="Phobius"/>
    </source>
</evidence>
<gene>
    <name evidence="2" type="ORF">K505DRAFT_326806</name>
</gene>
<evidence type="ECO:0000313" key="3">
    <source>
        <dbReference type="Proteomes" id="UP000799757"/>
    </source>
</evidence>
<dbReference type="AlphaFoldDB" id="A0A6A6X5C3"/>
<reference evidence="2" key="1">
    <citation type="journal article" date="2020" name="Stud. Mycol.">
        <title>101 Dothideomycetes genomes: a test case for predicting lifestyles and emergence of pathogens.</title>
        <authorList>
            <person name="Haridas S."/>
            <person name="Albert R."/>
            <person name="Binder M."/>
            <person name="Bloem J."/>
            <person name="Labutti K."/>
            <person name="Salamov A."/>
            <person name="Andreopoulos B."/>
            <person name="Baker S."/>
            <person name="Barry K."/>
            <person name="Bills G."/>
            <person name="Bluhm B."/>
            <person name="Cannon C."/>
            <person name="Castanera R."/>
            <person name="Culley D."/>
            <person name="Daum C."/>
            <person name="Ezra D."/>
            <person name="Gonzalez J."/>
            <person name="Henrissat B."/>
            <person name="Kuo A."/>
            <person name="Liang C."/>
            <person name="Lipzen A."/>
            <person name="Lutzoni F."/>
            <person name="Magnuson J."/>
            <person name="Mondo S."/>
            <person name="Nolan M."/>
            <person name="Ohm R."/>
            <person name="Pangilinan J."/>
            <person name="Park H.-J."/>
            <person name="Ramirez L."/>
            <person name="Alfaro M."/>
            <person name="Sun H."/>
            <person name="Tritt A."/>
            <person name="Yoshinaga Y."/>
            <person name="Zwiers L.-H."/>
            <person name="Turgeon B."/>
            <person name="Goodwin S."/>
            <person name="Spatafora J."/>
            <person name="Crous P."/>
            <person name="Grigoriev I."/>
        </authorList>
    </citation>
    <scope>NUCLEOTIDE SEQUENCE</scope>
    <source>
        <strain evidence="2">CBS 109.77</strain>
    </source>
</reference>
<name>A0A6A6X5C3_9PLEO</name>
<keyword evidence="1" id="KW-1133">Transmembrane helix</keyword>
<dbReference type="EMBL" id="MU002015">
    <property type="protein sequence ID" value="KAF2791519.1"/>
    <property type="molecule type" value="Genomic_DNA"/>
</dbReference>
<keyword evidence="1" id="KW-0472">Membrane</keyword>
<dbReference type="Proteomes" id="UP000799757">
    <property type="component" value="Unassembled WGS sequence"/>
</dbReference>
<feature type="transmembrane region" description="Helical" evidence="1">
    <location>
        <begin position="6"/>
        <end position="27"/>
    </location>
</feature>
<protein>
    <submittedName>
        <fullName evidence="2">Uncharacterized protein</fullName>
    </submittedName>
</protein>
<organism evidence="2 3">
    <name type="scientific">Melanomma pulvis-pyrius CBS 109.77</name>
    <dbReference type="NCBI Taxonomy" id="1314802"/>
    <lineage>
        <taxon>Eukaryota</taxon>
        <taxon>Fungi</taxon>
        <taxon>Dikarya</taxon>
        <taxon>Ascomycota</taxon>
        <taxon>Pezizomycotina</taxon>
        <taxon>Dothideomycetes</taxon>
        <taxon>Pleosporomycetidae</taxon>
        <taxon>Pleosporales</taxon>
        <taxon>Melanommataceae</taxon>
        <taxon>Melanomma</taxon>
    </lineage>
</organism>